<evidence type="ECO:0000313" key="2">
    <source>
        <dbReference type="EMBL" id="MBV7378937.1"/>
    </source>
</evidence>
<dbReference type="Proteomes" id="UP000756530">
    <property type="component" value="Unassembled WGS sequence"/>
</dbReference>
<name>A0ABS6T124_9RHOB</name>
<sequence>MTEDDLREMGDVLFSTFNAKDWTNLLAHFSPDAHFRIGSMVSFTGLENAEKVFEKFTCALDITLTRWSHIAEENRVATQATARVTYVQDIPGFPKARGQIVDQPFVAFLDEAGGVFSGVRVLFSPIDWRNAVA</sequence>
<organism evidence="2 3">
    <name type="scientific">Maritimibacter dapengensis</name>
    <dbReference type="NCBI Taxonomy" id="2836868"/>
    <lineage>
        <taxon>Bacteria</taxon>
        <taxon>Pseudomonadati</taxon>
        <taxon>Pseudomonadota</taxon>
        <taxon>Alphaproteobacteria</taxon>
        <taxon>Rhodobacterales</taxon>
        <taxon>Roseobacteraceae</taxon>
        <taxon>Maritimibacter</taxon>
    </lineage>
</organism>
<protein>
    <submittedName>
        <fullName evidence="2">Nuclear transport factor 2 family protein</fullName>
    </submittedName>
</protein>
<dbReference type="RefSeq" id="WP_218392105.1">
    <property type="nucleotide sequence ID" value="NZ_JAHUZE010000002.1"/>
</dbReference>
<dbReference type="InterPro" id="IPR037401">
    <property type="entry name" value="SnoaL-like"/>
</dbReference>
<proteinExistence type="predicted"/>
<comment type="caution">
    <text evidence="2">The sequence shown here is derived from an EMBL/GenBank/DDBJ whole genome shotgun (WGS) entry which is preliminary data.</text>
</comment>
<accession>A0ABS6T124</accession>
<gene>
    <name evidence="2" type="ORF">KJP28_08355</name>
</gene>
<feature type="domain" description="SnoaL-like" evidence="1">
    <location>
        <begin position="14"/>
        <end position="109"/>
    </location>
</feature>
<keyword evidence="3" id="KW-1185">Reference proteome</keyword>
<evidence type="ECO:0000259" key="1">
    <source>
        <dbReference type="Pfam" id="PF12680"/>
    </source>
</evidence>
<dbReference type="EMBL" id="JAHUZE010000002">
    <property type="protein sequence ID" value="MBV7378937.1"/>
    <property type="molecule type" value="Genomic_DNA"/>
</dbReference>
<dbReference type="Pfam" id="PF12680">
    <property type="entry name" value="SnoaL_2"/>
    <property type="match status" value="1"/>
</dbReference>
<evidence type="ECO:0000313" key="3">
    <source>
        <dbReference type="Proteomes" id="UP000756530"/>
    </source>
</evidence>
<reference evidence="2 3" key="1">
    <citation type="submission" date="2021-05" db="EMBL/GenBank/DDBJ databases">
        <title>Culturable bacteria isolated from Daya Bay.</title>
        <authorList>
            <person name="Zheng W."/>
            <person name="Yu S."/>
            <person name="Huang Y."/>
        </authorList>
    </citation>
    <scope>NUCLEOTIDE SEQUENCE [LARGE SCALE GENOMIC DNA]</scope>
    <source>
        <strain evidence="2 3">DP4N28-5</strain>
    </source>
</reference>